<dbReference type="GO" id="GO:0000820">
    <property type="term" value="P:regulation of glutamine family amino acid metabolic process"/>
    <property type="evidence" value="ECO:0007669"/>
    <property type="project" value="TreeGrafter"/>
</dbReference>
<evidence type="ECO:0000259" key="7">
    <source>
        <dbReference type="Pfam" id="PF03710"/>
    </source>
</evidence>
<dbReference type="InterPro" id="IPR043519">
    <property type="entry name" value="NT_sf"/>
</dbReference>
<dbReference type="PANTHER" id="PTHR30621">
    <property type="entry name" value="GLUTAMINE SYNTHETASE ADENYLYLTRANSFERASE"/>
    <property type="match status" value="1"/>
</dbReference>
<keyword evidence="2 9" id="KW-0548">Nucleotidyltransferase</keyword>
<keyword evidence="4" id="KW-0067">ATP-binding</keyword>
<sequence length="761" mass="86242">MKRAAASAIDRPELIERLQRHCQQIDPAVIRDFVTRMDEDYLRQQPIDLMATHLTLADRLTLREPCQVQISPYADGLLTISIVAYDYFSEFAAICGLLSAFGLDIREGLIYTFEEAGPAPAAPVRHRFGRPRATRPGLSRKKIVDLFRVRPLDHVRFGPQEQHQLIDELSLIVRLLDESRLEDVRRQVNRRLVEMLSRRRGAFTTLLEPVEIRFDNQSSPTDTIMVIQSTDTPAFLYALANALAMRNIYIHKARVENRGLLVHDEFHVRNRQGQKLSDQAEQQELQLTATLIKQFTHALTFAPDPAKAIAHFDLFLDELMGARRGTRIATRPVGLLRIIHKKTLPLLAQLLGASDFLWEDFLRRQHANLLPMLEDYQSLPMRVPKAKLATSLKQRLARCRTEKQRRQALNQFKDQELFRIDMKHLLESDSGLPEFSLALTELAEVILAQTLEDCLKKLTKLFGVPRLAGGSRCPSVLLGAGKLGGRELGYASDIEIMLVYEGSGHTAGASKMANSEFFERLVQELLQWIEAKQEGIFHIDVRLRPHGSKGSLANTLDEFKQYYSPIGSAAPFERQALIKLRAIAGDEGLGRLVERHRDDFVYSGAPWDLTIALDLRHRQVAELVEPGRFNVKYSRGGLIDIEYAVQYLQLMHGHQHATLRTPNTLAALAALVSCDILPAEIAAQLREAYLFFRRLVDGLRMVRGNTRDLLLPPADSDDFVFLARRIGYGREDWAAGARQFQADLDRHSATARGFFDRSFGA</sequence>
<dbReference type="InterPro" id="IPR005190">
    <property type="entry name" value="GlnE_rpt_dom"/>
</dbReference>
<evidence type="ECO:0000256" key="4">
    <source>
        <dbReference type="ARBA" id="ARBA00022840"/>
    </source>
</evidence>
<gene>
    <name evidence="9" type="ORF">DNFV4_01725</name>
</gene>
<feature type="domain" description="Glutamate-ammonia ligase adenylyltransferase repeated" evidence="7">
    <location>
        <begin position="347"/>
        <end position="591"/>
    </location>
</feature>
<dbReference type="GO" id="GO:0005829">
    <property type="term" value="C:cytosol"/>
    <property type="evidence" value="ECO:0007669"/>
    <property type="project" value="TreeGrafter"/>
</dbReference>
<dbReference type="Pfam" id="PF03710">
    <property type="entry name" value="GlnE"/>
    <property type="match status" value="1"/>
</dbReference>
<keyword evidence="3" id="KW-0547">Nucleotide-binding</keyword>
<keyword evidence="6" id="KW-0511">Multifunctional enzyme</keyword>
<dbReference type="InterPro" id="IPR023057">
    <property type="entry name" value="GlnE"/>
</dbReference>
<organism evidence="9 10">
    <name type="scientific">Nitrospira tepida</name>
    <dbReference type="NCBI Taxonomy" id="2973512"/>
    <lineage>
        <taxon>Bacteria</taxon>
        <taxon>Pseudomonadati</taxon>
        <taxon>Nitrospirota</taxon>
        <taxon>Nitrospiria</taxon>
        <taxon>Nitrospirales</taxon>
        <taxon>Nitrospiraceae</taxon>
        <taxon>Nitrospira</taxon>
    </lineage>
</organism>
<dbReference type="KEGG" id="nti:DNFV4_01725"/>
<proteinExistence type="predicted"/>
<keyword evidence="5" id="KW-0460">Magnesium</keyword>
<reference evidence="9" key="1">
    <citation type="submission" date="2022-10" db="EMBL/GenBank/DDBJ databases">
        <authorList>
            <person name="Koch H."/>
        </authorList>
    </citation>
    <scope>NUCLEOTIDE SEQUENCE</scope>
    <source>
        <strain evidence="9">DNF</strain>
    </source>
</reference>
<keyword evidence="1" id="KW-0808">Transferase</keyword>
<dbReference type="Proteomes" id="UP001179121">
    <property type="component" value="Chromosome"/>
</dbReference>
<name>A0AA86MYC0_9BACT</name>
<dbReference type="Pfam" id="PF08335">
    <property type="entry name" value="GlnD_UR_UTase"/>
    <property type="match status" value="1"/>
</dbReference>
<dbReference type="SUPFAM" id="SSF81593">
    <property type="entry name" value="Nucleotidyltransferase substrate binding subunit/domain"/>
    <property type="match status" value="1"/>
</dbReference>
<evidence type="ECO:0000256" key="2">
    <source>
        <dbReference type="ARBA" id="ARBA00022695"/>
    </source>
</evidence>
<accession>A0AA86MYC0</accession>
<dbReference type="PANTHER" id="PTHR30621:SF0">
    <property type="entry name" value="BIFUNCTIONAL GLUTAMINE SYNTHETASE ADENYLYLTRANSFERASE_ADENYLYL-REMOVING ENZYME"/>
    <property type="match status" value="1"/>
</dbReference>
<dbReference type="SUPFAM" id="SSF81301">
    <property type="entry name" value="Nucleotidyltransferase"/>
    <property type="match status" value="1"/>
</dbReference>
<dbReference type="AlphaFoldDB" id="A0AA86MYC0"/>
<evidence type="ECO:0000256" key="1">
    <source>
        <dbReference type="ARBA" id="ARBA00022679"/>
    </source>
</evidence>
<protein>
    <submittedName>
        <fullName evidence="9">[Glutamine synthetase] adenylyltransferase</fullName>
    </submittedName>
</protein>
<evidence type="ECO:0000313" key="10">
    <source>
        <dbReference type="Proteomes" id="UP001179121"/>
    </source>
</evidence>
<evidence type="ECO:0000256" key="5">
    <source>
        <dbReference type="ARBA" id="ARBA00022842"/>
    </source>
</evidence>
<dbReference type="Gene3D" id="1.20.120.330">
    <property type="entry name" value="Nucleotidyltransferases domain 2"/>
    <property type="match status" value="1"/>
</dbReference>
<dbReference type="CDD" id="cd05401">
    <property type="entry name" value="NT_GlnE_GlnD_like"/>
    <property type="match status" value="1"/>
</dbReference>
<dbReference type="CDD" id="cd04873">
    <property type="entry name" value="ACT_UUR-ACR-like"/>
    <property type="match status" value="1"/>
</dbReference>
<evidence type="ECO:0000259" key="8">
    <source>
        <dbReference type="Pfam" id="PF08335"/>
    </source>
</evidence>
<keyword evidence="10" id="KW-1185">Reference proteome</keyword>
<evidence type="ECO:0000313" key="9">
    <source>
        <dbReference type="EMBL" id="CAI4031300.1"/>
    </source>
</evidence>
<dbReference type="RefSeq" id="WP_289268232.1">
    <property type="nucleotide sequence ID" value="NZ_OX365700.1"/>
</dbReference>
<evidence type="ECO:0000256" key="3">
    <source>
        <dbReference type="ARBA" id="ARBA00022741"/>
    </source>
</evidence>
<evidence type="ECO:0000256" key="6">
    <source>
        <dbReference type="ARBA" id="ARBA00023268"/>
    </source>
</evidence>
<dbReference type="GO" id="GO:0005524">
    <property type="term" value="F:ATP binding"/>
    <property type="evidence" value="ECO:0007669"/>
    <property type="project" value="UniProtKB-KW"/>
</dbReference>
<dbReference type="Gene3D" id="3.30.460.10">
    <property type="entry name" value="Beta Polymerase, domain 2"/>
    <property type="match status" value="1"/>
</dbReference>
<dbReference type="InterPro" id="IPR013546">
    <property type="entry name" value="PII_UdlTrfase/GS_AdlTrfase"/>
</dbReference>
<feature type="domain" description="PII-uridylyltransferase/Glutamine-synthetase adenylyltransferase" evidence="8">
    <location>
        <begin position="628"/>
        <end position="756"/>
    </location>
</feature>
<dbReference type="EMBL" id="OX365700">
    <property type="protein sequence ID" value="CAI4031300.1"/>
    <property type="molecule type" value="Genomic_DNA"/>
</dbReference>
<dbReference type="GO" id="GO:0008882">
    <property type="term" value="F:[glutamate-ammonia-ligase] adenylyltransferase activity"/>
    <property type="evidence" value="ECO:0007669"/>
    <property type="project" value="InterPro"/>
</dbReference>